<keyword evidence="6" id="KW-1185">Reference proteome</keyword>
<comment type="similarity">
    <text evidence="2">Belongs to the IucA/IucC family.</text>
</comment>
<feature type="domain" description="Aerobactin siderophore biosynthesis IucA/IucC-like C-terminal" evidence="4">
    <location>
        <begin position="422"/>
        <end position="557"/>
    </location>
</feature>
<dbReference type="EMBL" id="PJMW01000002">
    <property type="protein sequence ID" value="PKV80987.1"/>
    <property type="molecule type" value="Genomic_DNA"/>
</dbReference>
<dbReference type="Proteomes" id="UP000233766">
    <property type="component" value="Unassembled WGS sequence"/>
</dbReference>
<feature type="domain" description="Aerobactin siderophore biosynthesis IucA/IucC N-terminal" evidence="3">
    <location>
        <begin position="172"/>
        <end position="382"/>
    </location>
</feature>
<gene>
    <name evidence="5" type="ORF">ATK86_5431</name>
</gene>
<reference evidence="5 6" key="1">
    <citation type="submission" date="2017-12" db="EMBL/GenBank/DDBJ databases">
        <title>Sequencing the genomes of 1000 Actinobacteria strains.</title>
        <authorList>
            <person name="Klenk H.-P."/>
        </authorList>
    </citation>
    <scope>NUCLEOTIDE SEQUENCE [LARGE SCALE GENOMIC DNA]</scope>
    <source>
        <strain evidence="5 6">DSM 44489</strain>
    </source>
</reference>
<evidence type="ECO:0000313" key="6">
    <source>
        <dbReference type="Proteomes" id="UP000233766"/>
    </source>
</evidence>
<name>A0A2N3VH83_9NOCA</name>
<accession>A0A2N3VH83</accession>
<comment type="pathway">
    <text evidence="1">Siderophore biosynthesis.</text>
</comment>
<dbReference type="InterPro" id="IPR007310">
    <property type="entry name" value="Aerobactin_biosyn_IucA/IucC_N"/>
</dbReference>
<evidence type="ECO:0000256" key="2">
    <source>
        <dbReference type="ARBA" id="ARBA00007832"/>
    </source>
</evidence>
<dbReference type="OrthoDB" id="495728at2"/>
<dbReference type="Pfam" id="PF06276">
    <property type="entry name" value="FhuF"/>
    <property type="match status" value="1"/>
</dbReference>
<dbReference type="InterPro" id="IPR037455">
    <property type="entry name" value="LucA/IucC-like"/>
</dbReference>
<dbReference type="GO" id="GO:0016881">
    <property type="term" value="F:acid-amino acid ligase activity"/>
    <property type="evidence" value="ECO:0007669"/>
    <property type="project" value="UniProtKB-ARBA"/>
</dbReference>
<dbReference type="InterPro" id="IPR022770">
    <property type="entry name" value="IucA/IucC-like_C"/>
</dbReference>
<proteinExistence type="inferred from homology"/>
<dbReference type="RefSeq" id="WP_101466819.1">
    <property type="nucleotide sequence ID" value="NZ_PJMW01000002.1"/>
</dbReference>
<dbReference type="Gene3D" id="1.10.510.40">
    <property type="match status" value="1"/>
</dbReference>
<evidence type="ECO:0000259" key="4">
    <source>
        <dbReference type="Pfam" id="PF06276"/>
    </source>
</evidence>
<dbReference type="GO" id="GO:0019290">
    <property type="term" value="P:siderophore biosynthetic process"/>
    <property type="evidence" value="ECO:0007669"/>
    <property type="project" value="InterPro"/>
</dbReference>
<sequence>MTALAHSSTRDPLLLPDADESALVRRVLATMLREDVLGMRTRSTTETRPDGRWLRLTRTVGAESITLCLPVEPDGFLCTDTVRQPQLWRDPDGTRFDSVAEVVGVFAELADPVDRSGFDDFGAECASALSAMRLHTATRGRVTARLIAAYGCQPDRWTGTAALGFDTFAARHDHPVYPAARARTGLTTAQLRSYAPEFHPTFALRWLAVPVEHVTIVGALDLPAFWPTPAQLGAPEFSSTHVLLPVHPLSIGPALDQAIRSLGLDGRAVLLGGEFLDVVPTLSMRTVACLDAPGEYLKLPLAIATLGVRNVRTIRPRTLSDGALCQRLLTTLLAGEARFRERILLVDESVYAHAAHELLAVLCRRDPPAVRGCVVVPMAALLSRAHDGRPVIDHLADRFYGGDVITLFDAWLELLFDWQATLFGYGMALESHQQNVSLVLDDRGGPTLRLLFKDNDTPRVHTTRLRHRLGDEPAAFADPRINVDDDRPLTDLFTTITVHLCAGAFAFALADLGRAPLSDLLGIVRDRLEQAVARLDTPCADRLRADVLEAPSLPVKAMVSAATLFSKQRSGAVDVNKHYTSGPNYLRNGAAR</sequence>
<comment type="caution">
    <text evidence="5">The sequence shown here is derived from an EMBL/GenBank/DDBJ whole genome shotgun (WGS) entry which is preliminary data.</text>
</comment>
<evidence type="ECO:0000256" key="1">
    <source>
        <dbReference type="ARBA" id="ARBA00004924"/>
    </source>
</evidence>
<evidence type="ECO:0000313" key="5">
    <source>
        <dbReference type="EMBL" id="PKV80987.1"/>
    </source>
</evidence>
<dbReference type="PANTHER" id="PTHR34384:SF5">
    <property type="entry name" value="L-2,3-DIAMINOPROPANOATE--CITRATE LIGASE"/>
    <property type="match status" value="1"/>
</dbReference>
<protein>
    <submittedName>
        <fullName evidence="5">Siderophore synthetase component</fullName>
    </submittedName>
</protein>
<dbReference type="PANTHER" id="PTHR34384">
    <property type="entry name" value="L-2,3-DIAMINOPROPANOATE--CITRATE LIGASE"/>
    <property type="match status" value="1"/>
</dbReference>
<evidence type="ECO:0000259" key="3">
    <source>
        <dbReference type="Pfam" id="PF04183"/>
    </source>
</evidence>
<dbReference type="AlphaFoldDB" id="A0A2N3VH83"/>
<dbReference type="Pfam" id="PF04183">
    <property type="entry name" value="IucA_IucC"/>
    <property type="match status" value="1"/>
</dbReference>
<organism evidence="5 6">
    <name type="scientific">Nocardia fluminea</name>
    <dbReference type="NCBI Taxonomy" id="134984"/>
    <lineage>
        <taxon>Bacteria</taxon>
        <taxon>Bacillati</taxon>
        <taxon>Actinomycetota</taxon>
        <taxon>Actinomycetes</taxon>
        <taxon>Mycobacteriales</taxon>
        <taxon>Nocardiaceae</taxon>
        <taxon>Nocardia</taxon>
    </lineage>
</organism>